<keyword evidence="3 10" id="KW-0285">Flavoprotein</keyword>
<accession>A0A5N3PAP4</accession>
<comment type="catalytic activity">
    <reaction evidence="9 10">
        <text>L-threonyl-[protein] + FAD = FMN-L-threonyl-[protein] + AMP + H(+)</text>
        <dbReference type="Rhea" id="RHEA:36847"/>
        <dbReference type="Rhea" id="RHEA-COMP:11060"/>
        <dbReference type="Rhea" id="RHEA-COMP:11061"/>
        <dbReference type="ChEBI" id="CHEBI:15378"/>
        <dbReference type="ChEBI" id="CHEBI:30013"/>
        <dbReference type="ChEBI" id="CHEBI:57692"/>
        <dbReference type="ChEBI" id="CHEBI:74257"/>
        <dbReference type="ChEBI" id="CHEBI:456215"/>
        <dbReference type="EC" id="2.7.1.180"/>
    </reaction>
</comment>
<feature type="binding site" evidence="11">
    <location>
        <position position="292"/>
    </location>
    <ligand>
        <name>Mg(2+)</name>
        <dbReference type="ChEBI" id="CHEBI:18420"/>
    </ligand>
</feature>
<keyword evidence="13" id="KW-1185">Reference proteome</keyword>
<evidence type="ECO:0000256" key="6">
    <source>
        <dbReference type="ARBA" id="ARBA00022827"/>
    </source>
</evidence>
<evidence type="ECO:0000256" key="11">
    <source>
        <dbReference type="PIRSR" id="PIRSR006268-2"/>
    </source>
</evidence>
<dbReference type="EMBL" id="VCMV01000015">
    <property type="protein sequence ID" value="KAB0266826.1"/>
    <property type="molecule type" value="Genomic_DNA"/>
</dbReference>
<name>A0A5N3PAP4_9HYPH</name>
<organism evidence="12 13">
    <name type="scientific">Microvirga brassicacearum</name>
    <dbReference type="NCBI Taxonomy" id="2580413"/>
    <lineage>
        <taxon>Bacteria</taxon>
        <taxon>Pseudomonadati</taxon>
        <taxon>Pseudomonadota</taxon>
        <taxon>Alphaproteobacteria</taxon>
        <taxon>Hyphomicrobiales</taxon>
        <taxon>Methylobacteriaceae</taxon>
        <taxon>Microvirga</taxon>
    </lineage>
</organism>
<dbReference type="OrthoDB" id="9778595at2"/>
<keyword evidence="7 10" id="KW-0460">Magnesium</keyword>
<evidence type="ECO:0000313" key="13">
    <source>
        <dbReference type="Proteomes" id="UP000325684"/>
    </source>
</evidence>
<evidence type="ECO:0000256" key="2">
    <source>
        <dbReference type="ARBA" id="ARBA00016337"/>
    </source>
</evidence>
<dbReference type="Proteomes" id="UP000325684">
    <property type="component" value="Unassembled WGS sequence"/>
</dbReference>
<sequence length="332" mass="36002">MLPSITRRRAIGITAAAAGLSLISGGSVARATGQLVEWRGSAMGAVATLRIHHHDRAAAERLIGRAITEMQRLERVFSLYRDDSALVRLNRQGMLIAPPIELVSLLAECRTYYELTGAAFDPTVQSVWTLFREHFAVGNADPSGPSDAALAERLTKVGFPHVTFDMDRIVFARRGMALTLNGIAQGYITDRVVQMLRLEGIDRSLVDMGEPRAMGPRPDGSPWRVGVAKPENPDEVGRTFDVVDKAVATSGAYGFRFDREGRFHHLIDPRTGRPGEKYRSVTVVMPTATAADALSTAFSLMNSEEITKIGEVLGVDDIYATTSAGQTVSFGG</sequence>
<evidence type="ECO:0000313" key="12">
    <source>
        <dbReference type="EMBL" id="KAB0266826.1"/>
    </source>
</evidence>
<comment type="caution">
    <text evidence="12">The sequence shown here is derived from an EMBL/GenBank/DDBJ whole genome shotgun (WGS) entry which is preliminary data.</text>
</comment>
<comment type="cofactor">
    <cofactor evidence="11">
        <name>Mg(2+)</name>
        <dbReference type="ChEBI" id="CHEBI:18420"/>
    </cofactor>
    <cofactor evidence="11">
        <name>Mn(2+)</name>
        <dbReference type="ChEBI" id="CHEBI:29035"/>
    </cofactor>
    <text evidence="11">Magnesium. Can also use manganese.</text>
</comment>
<dbReference type="RefSeq" id="WP_150944715.1">
    <property type="nucleotide sequence ID" value="NZ_VCMV01000015.1"/>
</dbReference>
<evidence type="ECO:0000256" key="5">
    <source>
        <dbReference type="ARBA" id="ARBA00022723"/>
    </source>
</evidence>
<reference evidence="12 13" key="1">
    <citation type="journal article" date="2019" name="Microorganisms">
        <title>Genome Insights into the Novel Species Microvirga brassicacearum, a Rapeseed Endophyte with Biotechnological Potential.</title>
        <authorList>
            <person name="Jimenez-Gomez A."/>
            <person name="Saati-Santamaria Z."/>
            <person name="Igual J.M."/>
            <person name="Rivas R."/>
            <person name="Mateos P.F."/>
            <person name="Garcia-Fraile P."/>
        </authorList>
    </citation>
    <scope>NUCLEOTIDE SEQUENCE [LARGE SCALE GENOMIC DNA]</scope>
    <source>
        <strain evidence="12 13">CDVBN77</strain>
    </source>
</reference>
<protein>
    <recommendedName>
        <fullName evidence="2 10">FAD:protein FMN transferase</fullName>
        <ecNumber evidence="1 10">2.7.1.180</ecNumber>
    </recommendedName>
    <alternativeName>
        <fullName evidence="8 10">Flavin transferase</fullName>
    </alternativeName>
</protein>
<dbReference type="GO" id="GO:0046872">
    <property type="term" value="F:metal ion binding"/>
    <property type="evidence" value="ECO:0007669"/>
    <property type="project" value="UniProtKB-UniRule"/>
</dbReference>
<dbReference type="PANTHER" id="PTHR30040:SF2">
    <property type="entry name" value="FAD:PROTEIN FMN TRANSFERASE"/>
    <property type="match status" value="1"/>
</dbReference>
<keyword evidence="6 10" id="KW-0274">FAD</keyword>
<feature type="binding site" evidence="11">
    <location>
        <position position="182"/>
    </location>
    <ligand>
        <name>Mg(2+)</name>
        <dbReference type="ChEBI" id="CHEBI:18420"/>
    </ligand>
</feature>
<dbReference type="AlphaFoldDB" id="A0A5N3PAP4"/>
<dbReference type="PIRSF" id="PIRSF006268">
    <property type="entry name" value="ApbE"/>
    <property type="match status" value="1"/>
</dbReference>
<dbReference type="GO" id="GO:0016740">
    <property type="term" value="F:transferase activity"/>
    <property type="evidence" value="ECO:0007669"/>
    <property type="project" value="UniProtKB-UniRule"/>
</dbReference>
<keyword evidence="4 10" id="KW-0808">Transferase</keyword>
<keyword evidence="5 10" id="KW-0479">Metal-binding</keyword>
<dbReference type="InterPro" id="IPR003374">
    <property type="entry name" value="ApbE-like_sf"/>
</dbReference>
<evidence type="ECO:0000256" key="10">
    <source>
        <dbReference type="PIRNR" id="PIRNR006268"/>
    </source>
</evidence>
<dbReference type="PROSITE" id="PS51318">
    <property type="entry name" value="TAT"/>
    <property type="match status" value="1"/>
</dbReference>
<evidence type="ECO:0000256" key="7">
    <source>
        <dbReference type="ARBA" id="ARBA00022842"/>
    </source>
</evidence>
<dbReference type="Gene3D" id="3.10.520.10">
    <property type="entry name" value="ApbE-like domains"/>
    <property type="match status" value="1"/>
</dbReference>
<evidence type="ECO:0000256" key="4">
    <source>
        <dbReference type="ARBA" id="ARBA00022679"/>
    </source>
</evidence>
<evidence type="ECO:0000256" key="3">
    <source>
        <dbReference type="ARBA" id="ARBA00022630"/>
    </source>
</evidence>
<dbReference type="Pfam" id="PF02424">
    <property type="entry name" value="ApbE"/>
    <property type="match status" value="1"/>
</dbReference>
<dbReference type="EC" id="2.7.1.180" evidence="1 10"/>
<evidence type="ECO:0000256" key="1">
    <source>
        <dbReference type="ARBA" id="ARBA00011955"/>
    </source>
</evidence>
<comment type="similarity">
    <text evidence="10">Belongs to the ApbE family.</text>
</comment>
<dbReference type="InterPro" id="IPR024932">
    <property type="entry name" value="ApbE"/>
</dbReference>
<evidence type="ECO:0000256" key="9">
    <source>
        <dbReference type="ARBA" id="ARBA00048540"/>
    </source>
</evidence>
<dbReference type="PANTHER" id="PTHR30040">
    <property type="entry name" value="THIAMINE BIOSYNTHESIS LIPOPROTEIN APBE"/>
    <property type="match status" value="1"/>
</dbReference>
<evidence type="ECO:0000256" key="8">
    <source>
        <dbReference type="ARBA" id="ARBA00031306"/>
    </source>
</evidence>
<dbReference type="InterPro" id="IPR006311">
    <property type="entry name" value="TAT_signal"/>
</dbReference>
<proteinExistence type="inferred from homology"/>
<gene>
    <name evidence="12" type="ORF">FEZ63_12105</name>
</gene>
<dbReference type="SUPFAM" id="SSF143631">
    <property type="entry name" value="ApbE-like"/>
    <property type="match status" value="1"/>
</dbReference>
<feature type="binding site" evidence="11">
    <location>
        <position position="296"/>
    </location>
    <ligand>
        <name>Mg(2+)</name>
        <dbReference type="ChEBI" id="CHEBI:18420"/>
    </ligand>
</feature>